<accession>A0A930VWN6</accession>
<gene>
    <name evidence="1" type="ORF">HXK26_02100</name>
</gene>
<protein>
    <submittedName>
        <fullName evidence="1">Uncharacterized protein</fullName>
    </submittedName>
</protein>
<sequence length="220" mass="24762">MDTIERANQCAKGEMIAWVSYPVDGRFCFVYPRYLFDSGKWKAISTNAFPNTGSFYAAITGNHDSSEIQSTYGSIVIAKVNANKFSENNRYDSQLDNSTLYSLALNPTFQKGYSELEFELFSEHSMSVELVQVVDIKENVSFIRPFNRSITIDGVTDNLICRLILARDVSGTCFGPFEYAKKDRTTISLVAPSSNDYRIACFGSLRSDNILSICDEFNTR</sequence>
<proteinExistence type="predicted"/>
<comment type="caution">
    <text evidence="1">The sequence shown here is derived from an EMBL/GenBank/DDBJ whole genome shotgun (WGS) entry which is preliminary data.</text>
</comment>
<dbReference type="Proteomes" id="UP000698335">
    <property type="component" value="Unassembled WGS sequence"/>
</dbReference>
<name>A0A930VWN6_9ACTN</name>
<organism evidence="1 2">
    <name type="scientific">Lancefieldella rimae</name>
    <dbReference type="NCBI Taxonomy" id="1383"/>
    <lineage>
        <taxon>Bacteria</taxon>
        <taxon>Bacillati</taxon>
        <taxon>Actinomycetota</taxon>
        <taxon>Coriobacteriia</taxon>
        <taxon>Coriobacteriales</taxon>
        <taxon>Atopobiaceae</taxon>
        <taxon>Lancefieldella</taxon>
    </lineage>
</organism>
<dbReference type="EMBL" id="JABZGW010000054">
    <property type="protein sequence ID" value="MBF4807475.1"/>
    <property type="molecule type" value="Genomic_DNA"/>
</dbReference>
<dbReference type="AlphaFoldDB" id="A0A930VWN6"/>
<feature type="non-terminal residue" evidence="1">
    <location>
        <position position="220"/>
    </location>
</feature>
<reference evidence="1" key="1">
    <citation type="submission" date="2020-04" db="EMBL/GenBank/DDBJ databases">
        <title>Deep metagenomics examines the oral microbiome during advanced dental caries in children, revealing novel taxa and co-occurrences with host molecules.</title>
        <authorList>
            <person name="Baker J.L."/>
            <person name="Morton J.T."/>
            <person name="Dinis M."/>
            <person name="Alvarez R."/>
            <person name="Tran N.C."/>
            <person name="Knight R."/>
            <person name="Edlund A."/>
        </authorList>
    </citation>
    <scope>NUCLEOTIDE SEQUENCE</scope>
    <source>
        <strain evidence="1">JCVI_38_bin.5</strain>
    </source>
</reference>
<evidence type="ECO:0000313" key="2">
    <source>
        <dbReference type="Proteomes" id="UP000698335"/>
    </source>
</evidence>
<evidence type="ECO:0000313" key="1">
    <source>
        <dbReference type="EMBL" id="MBF4807475.1"/>
    </source>
</evidence>